<feature type="region of interest" description="Disordered" evidence="1">
    <location>
        <begin position="234"/>
        <end position="253"/>
    </location>
</feature>
<evidence type="ECO:0000313" key="3">
    <source>
        <dbReference type="EMBL" id="MBC8753062.1"/>
    </source>
</evidence>
<evidence type="ECO:0000313" key="4">
    <source>
        <dbReference type="Proteomes" id="UP000619238"/>
    </source>
</evidence>
<proteinExistence type="predicted"/>
<comment type="caution">
    <text evidence="3">The sequence shown here is derived from an EMBL/GenBank/DDBJ whole genome shotgun (WGS) entry which is preliminary data.</text>
</comment>
<name>A0ABR7Q3E6_9FLAO</name>
<dbReference type="RefSeq" id="WP_187560110.1">
    <property type="nucleotide sequence ID" value="NZ_JACGWS010000001.1"/>
</dbReference>
<evidence type="ECO:0000256" key="1">
    <source>
        <dbReference type="SAM" id="MobiDB-lite"/>
    </source>
</evidence>
<gene>
    <name evidence="3" type="ORF">H2O64_00160</name>
</gene>
<keyword evidence="4" id="KW-1185">Reference proteome</keyword>
<dbReference type="Proteomes" id="UP000619238">
    <property type="component" value="Unassembled WGS sequence"/>
</dbReference>
<feature type="signal peptide" evidence="2">
    <location>
        <begin position="1"/>
        <end position="22"/>
    </location>
</feature>
<feature type="chain" id="PRO_5045203314" description="DUF4848 domain-containing protein" evidence="2">
    <location>
        <begin position="23"/>
        <end position="438"/>
    </location>
</feature>
<protein>
    <recommendedName>
        <fullName evidence="5">DUF4848 domain-containing protein</fullName>
    </recommendedName>
</protein>
<evidence type="ECO:0008006" key="5">
    <source>
        <dbReference type="Google" id="ProtNLM"/>
    </source>
</evidence>
<dbReference type="EMBL" id="JACGWS010000001">
    <property type="protein sequence ID" value="MBC8753062.1"/>
    <property type="molecule type" value="Genomic_DNA"/>
</dbReference>
<keyword evidence="2" id="KW-0732">Signal</keyword>
<sequence length="438" mass="48453">MKPTNIKLFFLAAMLIFMNSCSKDEAVLDEESITIEQTDLAKQSAAHEGLFEYARLVSIAINKHSGMNEALQEKALELQSTGYYEQEFYVGMQGETQAKGFGNNSLNSLLEDVDGEKSAVKIKDYLKTNPAMSVLLIGDAKSQKFSNRVYVDNGFDDMNPMEMIYYYENGTLHSESISEELTSNAFIVRNSEVYINEDDAINKTGDDAGVVLFSYADGRSVKVNSGAVNANSKLVPIDEEPGGGGGGSGYPPPPTCNEPCERDCESGTENLWRFRTQNDYDGFWRGKGEWFFVIIWADGANYTLQNGGVTVTGSALSYLRTGQINNVRGDYSWHYPNFSSIIWDRVASPTNPVADGNRMKVACFESDGGSTQTFTATLTYSLATQGAGTFGFNLPISFTINDGDDFIGEYLVEYCHDIGSNGFIYNPEYQVDFQHNER</sequence>
<accession>A0ABR7Q3E6</accession>
<organism evidence="3 4">
    <name type="scientific">Kordia aestuariivivens</name>
    <dbReference type="NCBI Taxonomy" id="2759037"/>
    <lineage>
        <taxon>Bacteria</taxon>
        <taxon>Pseudomonadati</taxon>
        <taxon>Bacteroidota</taxon>
        <taxon>Flavobacteriia</taxon>
        <taxon>Flavobacteriales</taxon>
        <taxon>Flavobacteriaceae</taxon>
        <taxon>Kordia</taxon>
    </lineage>
</organism>
<evidence type="ECO:0000256" key="2">
    <source>
        <dbReference type="SAM" id="SignalP"/>
    </source>
</evidence>
<reference evidence="3 4" key="1">
    <citation type="submission" date="2020-07" db="EMBL/GenBank/DDBJ databases">
        <title>Description of Kordia aestuariivivens sp. nov., isolated from a tidal flat.</title>
        <authorList>
            <person name="Park S."/>
            <person name="Yoon J.-H."/>
        </authorList>
    </citation>
    <scope>NUCLEOTIDE SEQUENCE [LARGE SCALE GENOMIC DNA]</scope>
    <source>
        <strain evidence="3 4">YSTF-M3</strain>
    </source>
</reference>